<dbReference type="PANTHER" id="PTHR46072">
    <property type="entry name" value="AMIDASE-RELATED-RELATED"/>
    <property type="match status" value="1"/>
</dbReference>
<dbReference type="InterPro" id="IPR023631">
    <property type="entry name" value="Amidase_dom"/>
</dbReference>
<comment type="caution">
    <text evidence="5">The sequence shown here is derived from an EMBL/GenBank/DDBJ whole genome shotgun (WGS) entry which is preliminary data.</text>
</comment>
<evidence type="ECO:0000256" key="3">
    <source>
        <dbReference type="PIRSR" id="PIRSR001221-1"/>
    </source>
</evidence>
<dbReference type="AlphaFoldDB" id="A0A9W4HPR6"/>
<dbReference type="EMBL" id="CAJVOS010000020">
    <property type="protein sequence ID" value="CAG8080804.1"/>
    <property type="molecule type" value="Genomic_DNA"/>
</dbReference>
<comment type="similarity">
    <text evidence="1">Belongs to the amidase family.</text>
</comment>
<gene>
    <name evidence="5" type="ORF">POLS_LOCUS4110</name>
</gene>
<evidence type="ECO:0000256" key="1">
    <source>
        <dbReference type="ARBA" id="ARBA00009199"/>
    </source>
</evidence>
<proteinExistence type="inferred from homology"/>
<reference evidence="5" key="1">
    <citation type="submission" date="2021-07" db="EMBL/GenBank/DDBJ databases">
        <authorList>
            <person name="Branca A.L. A."/>
        </authorList>
    </citation>
    <scope>NUCLEOTIDE SEQUENCE</scope>
</reference>
<dbReference type="SUPFAM" id="SSF75304">
    <property type="entry name" value="Amidase signature (AS) enzymes"/>
    <property type="match status" value="1"/>
</dbReference>
<organism evidence="5 6">
    <name type="scientific">Penicillium olsonii</name>
    <dbReference type="NCBI Taxonomy" id="99116"/>
    <lineage>
        <taxon>Eukaryota</taxon>
        <taxon>Fungi</taxon>
        <taxon>Dikarya</taxon>
        <taxon>Ascomycota</taxon>
        <taxon>Pezizomycotina</taxon>
        <taxon>Eurotiomycetes</taxon>
        <taxon>Eurotiomycetidae</taxon>
        <taxon>Eurotiales</taxon>
        <taxon>Aspergillaceae</taxon>
        <taxon>Penicillium</taxon>
    </lineage>
</organism>
<dbReference type="InterPro" id="IPR036928">
    <property type="entry name" value="AS_sf"/>
</dbReference>
<dbReference type="PIRSF" id="PIRSF001221">
    <property type="entry name" value="Amidase_fungi"/>
    <property type="match status" value="1"/>
</dbReference>
<accession>A0A9W4HPR6</accession>
<evidence type="ECO:0000313" key="6">
    <source>
        <dbReference type="Proteomes" id="UP001153618"/>
    </source>
</evidence>
<evidence type="ECO:0000256" key="2">
    <source>
        <dbReference type="ARBA" id="ARBA00022801"/>
    </source>
</evidence>
<feature type="active site" description="Charge relay system" evidence="3">
    <location>
        <position position="204"/>
    </location>
</feature>
<name>A0A9W4HPR6_PENOL</name>
<keyword evidence="6" id="KW-1185">Reference proteome</keyword>
<feature type="active site" description="Acyl-ester intermediate" evidence="3">
    <location>
        <position position="228"/>
    </location>
</feature>
<evidence type="ECO:0000259" key="4">
    <source>
        <dbReference type="Pfam" id="PF01425"/>
    </source>
</evidence>
<dbReference type="OrthoDB" id="6428749at2759"/>
<feature type="active site" description="Charge relay system" evidence="3">
    <location>
        <position position="129"/>
    </location>
</feature>
<dbReference type="Proteomes" id="UP001153618">
    <property type="component" value="Unassembled WGS sequence"/>
</dbReference>
<keyword evidence="2" id="KW-0378">Hydrolase</keyword>
<dbReference type="Gene3D" id="3.90.1300.10">
    <property type="entry name" value="Amidase signature (AS) domain"/>
    <property type="match status" value="1"/>
</dbReference>
<dbReference type="GO" id="GO:0016787">
    <property type="term" value="F:hydrolase activity"/>
    <property type="evidence" value="ECO:0007669"/>
    <property type="project" value="UniProtKB-KW"/>
</dbReference>
<feature type="domain" description="Amidase" evidence="4">
    <location>
        <begin position="73"/>
        <end position="532"/>
    </location>
</feature>
<sequence>MSWESISRKAQADLLNSLPTNWRIDAEVFAPKTDVSKIPTTCRILTQRQINITELTATELARHIASRRLKAVEVLEAFAARAAIAHQLVNCLTAWFLDEGMKQAQALDDHLDGGGAPLGSLHGVPVALKDSFSVKGHLTTWGYVMNKDNVQHHDSAIVATLRAAGAVFFCKTTMPQTGMAFETVSNLWGRTLNPFNTSLVAGGSSGGDGALVAMKGCPIAPSSDIGGSIRVPAAFNGLYAIRPTSLRIPKAGWGGSRSGQTSIRDSVGPVCHSIEDVKMFTRLLVEDPKNRYDVSAVPVPWRNVSLSGDRLVVGIMKWDGVVMPQPPVLRAIEHARQLLSQSGFEVIEFTLPFDCWELAKCTFDFYFQEAGEETLAKLKPTGEPLIPAFADLLKVFNARHLTALQLCHLNMKMRDFKDEFANAWNHQSSITASGRPMHALICPAAPSTGAPHDFNSYWGYTSMFNFLDYPSTILPVPNFKIDPRIDHLDLKYQPQSSNPYDKAYQSMYDPELFANQPSTLQIVGRPFDDEELIEITTEIDRIFKESGDTRSKL</sequence>
<protein>
    <recommendedName>
        <fullName evidence="4">Amidase domain-containing protein</fullName>
    </recommendedName>
</protein>
<evidence type="ECO:0000313" key="5">
    <source>
        <dbReference type="EMBL" id="CAG8080804.1"/>
    </source>
</evidence>
<dbReference type="Pfam" id="PF01425">
    <property type="entry name" value="Amidase"/>
    <property type="match status" value="1"/>
</dbReference>